<evidence type="ECO:0008006" key="3">
    <source>
        <dbReference type="Google" id="ProtNLM"/>
    </source>
</evidence>
<organism evidence="1 2">
    <name type="scientific">Spirosoma utsteinense</name>
    <dbReference type="NCBI Taxonomy" id="2585773"/>
    <lineage>
        <taxon>Bacteria</taxon>
        <taxon>Pseudomonadati</taxon>
        <taxon>Bacteroidota</taxon>
        <taxon>Cytophagia</taxon>
        <taxon>Cytophagales</taxon>
        <taxon>Cytophagaceae</taxon>
        <taxon>Spirosoma</taxon>
    </lineage>
</organism>
<keyword evidence="2" id="KW-1185">Reference proteome</keyword>
<name>A0ABR6WER6_9BACT</name>
<gene>
    <name evidence="1" type="ORF">FH603_5030</name>
</gene>
<sequence>MKELFTQKVWVRIVVLCLLCCTSGWAQVELSLRYQASDSKYHMYARPTVDPTPSVTNRYLTDGSSLITITTIAGSLSIGTVTSVNPAGIWDLAQTQRNNGVAASGAPANTDFFSFYPTANFSSILYSAGTEVELFNFDVVGTCPGSGFSILPSGTQLAEDENGGQYVVGSYYSVRGYAGGLGTNHFSAPYSMSAACQAPPSPDLVVSVGQPSPALVAGLSSTMPVVVSNIGNSPTTGVTSFTLSLPANLTVASQFTTGSFSCSTVGSQVSCTTSSTITAGSSLTAGLPITPTVAAIGSTPVFSATVATPGESITANNSSGTVTAATPVQSSVDVLISMGYPAPAPTAGQSSNIPVLVTNSGGSPASPTVVAVITIPVGTSFGTFPVNNNGWTCALSGRVASCTLAASISPGGSSAFVVPFIPATSQAGTSLTISPATVSTPGEMASNTTNNSSSAIVINSVQASSGMVVQARALLSGPAIVDNNGLMRDNLRTAGVLPAVEPYTAMGYTYVGGPVATSIAAPYSTVFGDRGVNSIVDWVILELRNPANPTAVVAS</sequence>
<proteinExistence type="predicted"/>
<dbReference type="EMBL" id="VFIA01000047">
    <property type="protein sequence ID" value="MBC3794501.1"/>
    <property type="molecule type" value="Genomic_DNA"/>
</dbReference>
<comment type="caution">
    <text evidence="1">The sequence shown here is derived from an EMBL/GenBank/DDBJ whole genome shotgun (WGS) entry which is preliminary data.</text>
</comment>
<dbReference type="RefSeq" id="WP_186741093.1">
    <property type="nucleotide sequence ID" value="NZ_VFIA01000047.1"/>
</dbReference>
<evidence type="ECO:0000313" key="1">
    <source>
        <dbReference type="EMBL" id="MBC3794501.1"/>
    </source>
</evidence>
<accession>A0ABR6WER6</accession>
<dbReference type="Proteomes" id="UP000700732">
    <property type="component" value="Unassembled WGS sequence"/>
</dbReference>
<evidence type="ECO:0000313" key="2">
    <source>
        <dbReference type="Proteomes" id="UP000700732"/>
    </source>
</evidence>
<reference evidence="1 2" key="1">
    <citation type="submission" date="2019-06" db="EMBL/GenBank/DDBJ databases">
        <title>Spirosoma utsteinense sp. nov. isolated from Antarctic ice-free soils.</title>
        <authorList>
            <person name="Tahon G."/>
        </authorList>
    </citation>
    <scope>NUCLEOTIDE SEQUENCE [LARGE SCALE GENOMIC DNA]</scope>
    <source>
        <strain evidence="1 2">LMG 31447</strain>
    </source>
</reference>
<protein>
    <recommendedName>
        <fullName evidence="3">DUF11 domain-containing protein</fullName>
    </recommendedName>
</protein>